<dbReference type="InterPro" id="IPR025983">
    <property type="entry name" value="Cys_rich_CPCC"/>
</dbReference>
<evidence type="ECO:0000256" key="1">
    <source>
        <dbReference type="SAM" id="MobiDB-lite"/>
    </source>
</evidence>
<dbReference type="Pfam" id="PF14206">
    <property type="entry name" value="Cys_rich_CPCC"/>
    <property type="match status" value="1"/>
</dbReference>
<reference evidence="3 4" key="1">
    <citation type="submission" date="2015-09" db="EMBL/GenBank/DDBJ databases">
        <authorList>
            <consortium name="Swine Surveillance"/>
        </authorList>
    </citation>
    <scope>NUCLEOTIDE SEQUENCE [LARGE SCALE GENOMIC DNA]</scope>
    <source>
        <strain evidence="3 4">CECT 7688</strain>
    </source>
</reference>
<dbReference type="OrthoDB" id="1456570at2"/>
<evidence type="ECO:0000313" key="3">
    <source>
        <dbReference type="EMBL" id="CUH52515.1"/>
    </source>
</evidence>
<dbReference type="RefSeq" id="WP_083499011.1">
    <property type="nucleotide sequence ID" value="NZ_CYPW01000018.1"/>
</dbReference>
<dbReference type="Proteomes" id="UP000054823">
    <property type="component" value="Unassembled WGS sequence"/>
</dbReference>
<protein>
    <recommendedName>
        <fullName evidence="2">Cysteine-rich CPCC domain-containing protein</fullName>
    </recommendedName>
</protein>
<dbReference type="EMBL" id="CYPW01000018">
    <property type="protein sequence ID" value="CUH52515.1"/>
    <property type="molecule type" value="Genomic_DNA"/>
</dbReference>
<feature type="region of interest" description="Disordered" evidence="1">
    <location>
        <begin position="1"/>
        <end position="28"/>
    </location>
</feature>
<proteinExistence type="predicted"/>
<feature type="domain" description="Cysteine-rich CPCC" evidence="2">
    <location>
        <begin position="35"/>
        <end position="105"/>
    </location>
</feature>
<name>A0A0P1EQ56_9RHOB</name>
<evidence type="ECO:0000259" key="2">
    <source>
        <dbReference type="Pfam" id="PF14206"/>
    </source>
</evidence>
<organism evidence="3 4">
    <name type="scientific">Shimia marina</name>
    <dbReference type="NCBI Taxonomy" id="321267"/>
    <lineage>
        <taxon>Bacteria</taxon>
        <taxon>Pseudomonadati</taxon>
        <taxon>Pseudomonadota</taxon>
        <taxon>Alphaproteobacteria</taxon>
        <taxon>Rhodobacterales</taxon>
        <taxon>Roseobacteraceae</taxon>
    </lineage>
</organism>
<sequence length="118" mass="13629">MTDQTKDIDGDFEVDLDDEDEIEWYQPDDPTPRHACPCCDYVTLPERYSYLICPVCFWEDEGPEFEEAPLEPSGANHGFTLAESRHNFKTIGACHPEMVPHVLPLEDHAQYAYQAREH</sequence>
<keyword evidence="4" id="KW-1185">Reference proteome</keyword>
<dbReference type="AlphaFoldDB" id="A0A0P1EQ56"/>
<dbReference type="STRING" id="321267.SHM7688_01962"/>
<evidence type="ECO:0000313" key="4">
    <source>
        <dbReference type="Proteomes" id="UP000054823"/>
    </source>
</evidence>
<gene>
    <name evidence="3" type="ORF">SHM7688_01962</name>
</gene>
<feature type="compositionally biased region" description="Acidic residues" evidence="1">
    <location>
        <begin position="10"/>
        <end position="23"/>
    </location>
</feature>
<accession>A0A0P1EQ56</accession>